<feature type="domain" description="Flagellar hook protein FlgE/F/G-like D1" evidence="6">
    <location>
        <begin position="96"/>
        <end position="159"/>
    </location>
</feature>
<sequence>MLRSLRTAALGMTAQQLNVDTIAHNLANVNTTGYKKSTVEFQDLLYDNIESGDASSQNGLEKPGEIQVGLGNKPISTYKSFSQGNITETGNSLDIAINGKGFFQITQPDGSYVYSRDGGFRVNSQGNIVTAAGLRVYPETSLPEGVTSIKISQDGVLSVLIDGQVEPEEMGQFELATFMNPAGLKAIGGNLYEQTDASGEPSYGSPGDEGFGVCVQGYLEKSNVDVVSEMVNLIVSQRSYEINSKAVKTADELLQMTNSLKR</sequence>
<evidence type="ECO:0000259" key="4">
    <source>
        <dbReference type="Pfam" id="PF00460"/>
    </source>
</evidence>
<dbReference type="PANTHER" id="PTHR30435">
    <property type="entry name" value="FLAGELLAR PROTEIN"/>
    <property type="match status" value="1"/>
</dbReference>
<dbReference type="InterPro" id="IPR010930">
    <property type="entry name" value="Flg_bb/hook_C_dom"/>
</dbReference>
<evidence type="ECO:0000313" key="7">
    <source>
        <dbReference type="EMBL" id="SVB45164.1"/>
    </source>
</evidence>
<gene>
    <name evidence="7" type="ORF">METZ01_LOCUS198018</name>
</gene>
<dbReference type="NCBIfam" id="TIGR02488">
    <property type="entry name" value="flgG_G_neg"/>
    <property type="match status" value="1"/>
</dbReference>
<dbReference type="Pfam" id="PF00460">
    <property type="entry name" value="Flg_bb_rod"/>
    <property type="match status" value="1"/>
</dbReference>
<dbReference type="GO" id="GO:0009426">
    <property type="term" value="C:bacterial-type flagellum basal body, distal rod"/>
    <property type="evidence" value="ECO:0007669"/>
    <property type="project" value="InterPro"/>
</dbReference>
<dbReference type="PANTHER" id="PTHR30435:SF19">
    <property type="entry name" value="FLAGELLAR BASAL-BODY ROD PROTEIN FLGG"/>
    <property type="match status" value="1"/>
</dbReference>
<evidence type="ECO:0000259" key="6">
    <source>
        <dbReference type="Pfam" id="PF22692"/>
    </source>
</evidence>
<protein>
    <recommendedName>
        <fullName evidence="2">Flagellar basal-body rod protein FlgG</fullName>
    </recommendedName>
    <alternativeName>
        <fullName evidence="3">Distal rod protein</fullName>
    </alternativeName>
</protein>
<dbReference type="Pfam" id="PF22692">
    <property type="entry name" value="LlgE_F_G_D1"/>
    <property type="match status" value="1"/>
</dbReference>
<reference evidence="7" key="1">
    <citation type="submission" date="2018-05" db="EMBL/GenBank/DDBJ databases">
        <authorList>
            <person name="Lanie J.A."/>
            <person name="Ng W.-L."/>
            <person name="Kazmierczak K.M."/>
            <person name="Andrzejewski T.M."/>
            <person name="Davidsen T.M."/>
            <person name="Wayne K.J."/>
            <person name="Tettelin H."/>
            <person name="Glass J.I."/>
            <person name="Rusch D."/>
            <person name="Podicherti R."/>
            <person name="Tsui H.-C.T."/>
            <person name="Winkler M.E."/>
        </authorList>
    </citation>
    <scope>NUCLEOTIDE SEQUENCE</scope>
</reference>
<evidence type="ECO:0000256" key="2">
    <source>
        <dbReference type="ARBA" id="ARBA00017948"/>
    </source>
</evidence>
<feature type="domain" description="Flagellar basal-body/hook protein C-terminal" evidence="5">
    <location>
        <begin position="215"/>
        <end position="260"/>
    </location>
</feature>
<comment type="similarity">
    <text evidence="1">Belongs to the flagella basal body rod proteins family.</text>
</comment>
<dbReference type="Pfam" id="PF06429">
    <property type="entry name" value="Flg_bbr_C"/>
    <property type="match status" value="1"/>
</dbReference>
<dbReference type="InterPro" id="IPR037925">
    <property type="entry name" value="FlgE/F/G-like"/>
</dbReference>
<dbReference type="InterPro" id="IPR020013">
    <property type="entry name" value="Flagellar_FlgE/F/G"/>
</dbReference>
<dbReference type="GO" id="GO:0071978">
    <property type="term" value="P:bacterial-type flagellum-dependent swarming motility"/>
    <property type="evidence" value="ECO:0007669"/>
    <property type="project" value="TreeGrafter"/>
</dbReference>
<dbReference type="EMBL" id="UINC01042475">
    <property type="protein sequence ID" value="SVB45164.1"/>
    <property type="molecule type" value="Genomic_DNA"/>
</dbReference>
<organism evidence="7">
    <name type="scientific">marine metagenome</name>
    <dbReference type="NCBI Taxonomy" id="408172"/>
    <lineage>
        <taxon>unclassified sequences</taxon>
        <taxon>metagenomes</taxon>
        <taxon>ecological metagenomes</taxon>
    </lineage>
</organism>
<feature type="domain" description="Flagellar basal body rod protein N-terminal" evidence="4">
    <location>
        <begin position="5"/>
        <end position="35"/>
    </location>
</feature>
<dbReference type="InterPro" id="IPR012834">
    <property type="entry name" value="FlgG_G_neg"/>
</dbReference>
<evidence type="ECO:0000256" key="1">
    <source>
        <dbReference type="ARBA" id="ARBA00009677"/>
    </source>
</evidence>
<evidence type="ECO:0000259" key="5">
    <source>
        <dbReference type="Pfam" id="PF06429"/>
    </source>
</evidence>
<proteinExistence type="inferred from homology"/>
<dbReference type="InterPro" id="IPR001444">
    <property type="entry name" value="Flag_bb_rod_N"/>
</dbReference>
<accession>A0A382E4W2</accession>
<evidence type="ECO:0000256" key="3">
    <source>
        <dbReference type="ARBA" id="ARBA00032912"/>
    </source>
</evidence>
<dbReference type="NCBIfam" id="TIGR03506">
    <property type="entry name" value="FlgEFG_subfam"/>
    <property type="match status" value="2"/>
</dbReference>
<name>A0A382E4W2_9ZZZZ</name>
<dbReference type="AlphaFoldDB" id="A0A382E4W2"/>
<dbReference type="InterPro" id="IPR053967">
    <property type="entry name" value="LlgE_F_G-like_D1"/>
</dbReference>
<dbReference type="SUPFAM" id="SSF117143">
    <property type="entry name" value="Flagellar hook protein flgE"/>
    <property type="match status" value="1"/>
</dbReference>